<dbReference type="PANTHER" id="PTHR15157">
    <property type="entry name" value="UV RADIATION RESISTANCE-ASSOCIATED GENE PROTEIN"/>
    <property type="match status" value="1"/>
</dbReference>
<evidence type="ECO:0000256" key="1">
    <source>
        <dbReference type="ARBA" id="ARBA00009574"/>
    </source>
</evidence>
<comment type="similarity">
    <text evidence="1">Belongs to the ATG14 family.</text>
</comment>
<evidence type="ECO:0000256" key="5">
    <source>
        <dbReference type="SAM" id="MobiDB-lite"/>
    </source>
</evidence>
<dbReference type="PANTHER" id="PTHR15157:SF5">
    <property type="entry name" value="UV RADIATION RESISTANCE-ASSOCIATED GENE PROTEIN"/>
    <property type="match status" value="1"/>
</dbReference>
<proteinExistence type="inferred from homology"/>
<protein>
    <recommendedName>
        <fullName evidence="2">Autophagy-related protein 14</fullName>
    </recommendedName>
</protein>
<sequence>MAQITSPSADWTFSRDERPWLLPSNRKLRNLVSISLRNLNLASTSPTRSQGKTIDDNALPQALKSPAKIVSLREQKTLGLSRSSTDLRAVAEEALAESDDTVAGGTDANGSPVSSKSKKRTQSATSATPRRPEFKRRRRRSTVEWANATPRRRQERLEDMLRERMADVFFSLHVHGLEEPVYISETVEKTMNPTFRHVDWSPCSPGVTRLESCTLRVWVRGGKVGTWRQLMTLRLDLSSLQFIGKRLDKLNRSLPSNAVLFHLNDGIYTSFSESLADYVPLLPGSLQRSVSSSSEKRSLPTSSFDALLRLSKLDDSIQDALAARNSIANDLEGLLQRNKEALNERDDVAEAEDRLKTIDFAKRTVEKQLDKAQKQQDEKRASISARRTLMASDLSSRKSEVQIMQDAKPELPSMEAEHNVNQKAIQNQRRRICEELQRCYSIEPVPGKTLAFSIQGLYLPNADHIDAEPPEHISAALGYVAHVLQLLAFYLRQALPYPVSPRGSTSTIYDPVSILKTNTPSKSQGAEHTMRTYPLFIKGVPRFRFEYGVFLINQNIRTLLENAFNLRVLDIRQTLPNLKYLLYVATAGEGELPARKAGGIRGLVRAPAMERVSSIDSAASGMSGLTLGGQWGAENGKPRGAADRLREVSGQGKGLKV</sequence>
<dbReference type="InterPro" id="IPR018791">
    <property type="entry name" value="UV_resistance/autophagy_Atg14"/>
</dbReference>
<dbReference type="GO" id="GO:0005768">
    <property type="term" value="C:endosome"/>
    <property type="evidence" value="ECO:0007669"/>
    <property type="project" value="TreeGrafter"/>
</dbReference>
<dbReference type="GO" id="GO:0032991">
    <property type="term" value="C:protein-containing complex"/>
    <property type="evidence" value="ECO:0007669"/>
    <property type="project" value="UniProtKB-ARBA"/>
</dbReference>
<organism evidence="6 7">
    <name type="scientific">Lecanosticta acicola</name>
    <dbReference type="NCBI Taxonomy" id="111012"/>
    <lineage>
        <taxon>Eukaryota</taxon>
        <taxon>Fungi</taxon>
        <taxon>Dikarya</taxon>
        <taxon>Ascomycota</taxon>
        <taxon>Pezizomycotina</taxon>
        <taxon>Dothideomycetes</taxon>
        <taxon>Dothideomycetidae</taxon>
        <taxon>Mycosphaerellales</taxon>
        <taxon>Mycosphaerellaceae</taxon>
        <taxon>Lecanosticta</taxon>
    </lineage>
</organism>
<dbReference type="GO" id="GO:0000323">
    <property type="term" value="C:lytic vacuole"/>
    <property type="evidence" value="ECO:0007669"/>
    <property type="project" value="TreeGrafter"/>
</dbReference>
<dbReference type="Proteomes" id="UP001296104">
    <property type="component" value="Unassembled WGS sequence"/>
</dbReference>
<feature type="region of interest" description="Disordered" evidence="5">
    <location>
        <begin position="629"/>
        <end position="657"/>
    </location>
</feature>
<feature type="compositionally biased region" description="Basic and acidic residues" evidence="5">
    <location>
        <begin position="636"/>
        <end position="647"/>
    </location>
</feature>
<dbReference type="EMBL" id="CAVMBE010000100">
    <property type="protein sequence ID" value="CAK4034008.1"/>
    <property type="molecule type" value="Genomic_DNA"/>
</dbReference>
<feature type="coiled-coil region" evidence="4">
    <location>
        <begin position="324"/>
        <end position="382"/>
    </location>
</feature>
<dbReference type="AlphaFoldDB" id="A0AAI8Z7T7"/>
<dbReference type="GO" id="GO:0035493">
    <property type="term" value="P:SNARE complex assembly"/>
    <property type="evidence" value="ECO:0007669"/>
    <property type="project" value="TreeGrafter"/>
</dbReference>
<evidence type="ECO:0000256" key="2">
    <source>
        <dbReference type="ARBA" id="ARBA00013807"/>
    </source>
</evidence>
<feature type="region of interest" description="Disordered" evidence="5">
    <location>
        <begin position="95"/>
        <end position="141"/>
    </location>
</feature>
<evidence type="ECO:0000256" key="3">
    <source>
        <dbReference type="ARBA" id="ARBA00023054"/>
    </source>
</evidence>
<evidence type="ECO:0000256" key="4">
    <source>
        <dbReference type="SAM" id="Coils"/>
    </source>
</evidence>
<name>A0AAI8Z7T7_9PEZI</name>
<accession>A0AAI8Z7T7</accession>
<comment type="caution">
    <text evidence="6">The sequence shown here is derived from an EMBL/GenBank/DDBJ whole genome shotgun (WGS) entry which is preliminary data.</text>
</comment>
<evidence type="ECO:0000313" key="6">
    <source>
        <dbReference type="EMBL" id="CAK4034008.1"/>
    </source>
</evidence>
<reference evidence="6" key="1">
    <citation type="submission" date="2023-11" db="EMBL/GenBank/DDBJ databases">
        <authorList>
            <person name="Alioto T."/>
            <person name="Alioto T."/>
            <person name="Gomez Garrido J."/>
        </authorList>
    </citation>
    <scope>NUCLEOTIDE SEQUENCE</scope>
</reference>
<dbReference type="Pfam" id="PF10186">
    <property type="entry name" value="ATG14"/>
    <property type="match status" value="1"/>
</dbReference>
<gene>
    <name evidence="6" type="ORF">LECACI_7A009166</name>
</gene>
<keyword evidence="7" id="KW-1185">Reference proteome</keyword>
<evidence type="ECO:0000313" key="7">
    <source>
        <dbReference type="Proteomes" id="UP001296104"/>
    </source>
</evidence>
<keyword evidence="3 4" id="KW-0175">Coiled coil</keyword>
<dbReference type="GO" id="GO:0000149">
    <property type="term" value="F:SNARE binding"/>
    <property type="evidence" value="ECO:0007669"/>
    <property type="project" value="TreeGrafter"/>
</dbReference>